<protein>
    <submittedName>
        <fullName evidence="1">Uncharacterized protein</fullName>
    </submittedName>
</protein>
<comment type="caution">
    <text evidence="1">The sequence shown here is derived from an EMBL/GenBank/DDBJ whole genome shotgun (WGS) entry which is preliminary data.</text>
</comment>
<dbReference type="AlphaFoldDB" id="A0A6C8H9M0"/>
<name>A0A6C8H9M0_SALET</name>
<evidence type="ECO:0000313" key="1">
    <source>
        <dbReference type="EMBL" id="EHC96172.1"/>
    </source>
</evidence>
<proteinExistence type="predicted"/>
<dbReference type="Proteomes" id="UP000003915">
    <property type="component" value="Unassembled WGS sequence"/>
</dbReference>
<organism evidence="1 2">
    <name type="scientific">Salmonella enterica subsp. enterica serovar Uganda str. R8-3404</name>
    <dbReference type="NCBI Taxonomy" id="913083"/>
    <lineage>
        <taxon>Bacteria</taxon>
        <taxon>Pseudomonadati</taxon>
        <taxon>Pseudomonadota</taxon>
        <taxon>Gammaproteobacteria</taxon>
        <taxon>Enterobacterales</taxon>
        <taxon>Enterobacteriaceae</taxon>
        <taxon>Salmonella</taxon>
    </lineage>
</organism>
<dbReference type="EMBL" id="AFCV01000115">
    <property type="protein sequence ID" value="EHC96172.1"/>
    <property type="molecule type" value="Genomic_DNA"/>
</dbReference>
<reference evidence="1 2" key="1">
    <citation type="journal article" date="2011" name="BMC Genomics">
        <title>Genome sequencing reveals diversification of virulence factor content and possible host adaptation in distinct subpopulations of Salmonella enterica.</title>
        <authorList>
            <person name="den Bakker H.C."/>
            <person name="Moreno Switt A.I."/>
            <person name="Govoni G."/>
            <person name="Cummings C.A."/>
            <person name="Ranieri M.L."/>
            <person name="Degoricija L."/>
            <person name="Hoelzer K."/>
            <person name="Rodriguez-Rivera L.D."/>
            <person name="Brown S."/>
            <person name="Bolchacova E."/>
            <person name="Furtado M.R."/>
            <person name="Wiedmann M."/>
        </authorList>
    </citation>
    <scope>NUCLEOTIDE SEQUENCE [LARGE SCALE GENOMIC DNA]</scope>
    <source>
        <strain evidence="1 2">R8-3404</strain>
    </source>
</reference>
<gene>
    <name evidence="1" type="ORF">LTSEUGA_0410</name>
</gene>
<evidence type="ECO:0000313" key="2">
    <source>
        <dbReference type="Proteomes" id="UP000003915"/>
    </source>
</evidence>
<accession>A0A6C8H9M0</accession>
<sequence>MSRSRLSTAMRPRLKCQWDQNSHDSERSGGNILFVIQA</sequence>